<evidence type="ECO:0000313" key="1">
    <source>
        <dbReference type="EMBL" id="ETJ31341.1"/>
    </source>
</evidence>
<reference evidence="1" key="1">
    <citation type="submission" date="2013-12" db="EMBL/GenBank/DDBJ databases">
        <title>A Varibaculum cambriense genome reconstructed from a premature infant gut community with otherwise low bacterial novelty that shifts toward anaerobic metabolism during the third week of life.</title>
        <authorList>
            <person name="Brown C.T."/>
            <person name="Sharon I."/>
            <person name="Thomas B.C."/>
            <person name="Castelle C.J."/>
            <person name="Morowitz M.J."/>
            <person name="Banfield J.F."/>
        </authorList>
    </citation>
    <scope>NUCLEOTIDE SEQUENCE</scope>
</reference>
<gene>
    <name evidence="1" type="ORF">Q604_UNBC14160G0001</name>
</gene>
<organism evidence="1">
    <name type="scientific">human gut metagenome</name>
    <dbReference type="NCBI Taxonomy" id="408170"/>
    <lineage>
        <taxon>unclassified sequences</taxon>
        <taxon>metagenomes</taxon>
        <taxon>organismal metagenomes</taxon>
    </lineage>
</organism>
<accession>W1XMI4</accession>
<name>W1XMI4_9ZZZZ</name>
<protein>
    <submittedName>
        <fullName evidence="1">Hep/Hag repeat protein</fullName>
    </submittedName>
</protein>
<sequence length="91" mass="9501">LTTTPATSTEGAKYDLRLNNKVTLGSGNNQVVLDGTAGRVTAGSVVMGSQTVQNTKHASETGNYVTNLSNKSWDSTSIVSGRAATEDQLKK</sequence>
<comment type="caution">
    <text evidence="1">The sequence shown here is derived from an EMBL/GenBank/DDBJ whole genome shotgun (WGS) entry which is preliminary data.</text>
</comment>
<feature type="non-terminal residue" evidence="1">
    <location>
        <position position="1"/>
    </location>
</feature>
<dbReference type="EMBL" id="AZMM01014160">
    <property type="protein sequence ID" value="ETJ31341.1"/>
    <property type="molecule type" value="Genomic_DNA"/>
</dbReference>
<feature type="non-terminal residue" evidence="1">
    <location>
        <position position="91"/>
    </location>
</feature>
<dbReference type="AlphaFoldDB" id="W1XMI4"/>
<proteinExistence type="predicted"/>